<dbReference type="AlphaFoldDB" id="A0A6L3W5X7"/>
<dbReference type="RefSeq" id="WP_151539720.1">
    <property type="nucleotide sequence ID" value="NZ_WBMR01000019.1"/>
</dbReference>
<name>A0A6L3W5X7_9ACTN</name>
<reference evidence="1 2" key="1">
    <citation type="submission" date="2019-09" db="EMBL/GenBank/DDBJ databases">
        <title>Actinomadura physcomitrii sp. nov., a novel actinomycete isolated from moss [Physcomitrium sphaericum (Ludw) Fuernr].</title>
        <authorList>
            <person name="Liu C."/>
            <person name="Zhuang X."/>
        </authorList>
    </citation>
    <scope>NUCLEOTIDE SEQUENCE [LARGE SCALE GENOMIC DNA]</scope>
    <source>
        <strain evidence="1 2">CYP1-1B</strain>
    </source>
</reference>
<evidence type="ECO:0000313" key="1">
    <source>
        <dbReference type="EMBL" id="KAB2384765.1"/>
    </source>
</evidence>
<organism evidence="1 2">
    <name type="scientific">Actinomadura montaniterrae</name>
    <dbReference type="NCBI Taxonomy" id="1803903"/>
    <lineage>
        <taxon>Bacteria</taxon>
        <taxon>Bacillati</taxon>
        <taxon>Actinomycetota</taxon>
        <taxon>Actinomycetes</taxon>
        <taxon>Streptosporangiales</taxon>
        <taxon>Thermomonosporaceae</taxon>
        <taxon>Actinomadura</taxon>
    </lineage>
</organism>
<gene>
    <name evidence="1" type="ORF">F9B16_09975</name>
</gene>
<dbReference type="Proteomes" id="UP000483004">
    <property type="component" value="Unassembled WGS sequence"/>
</dbReference>
<accession>A0A6L3W5X7</accession>
<comment type="caution">
    <text evidence="1">The sequence shown here is derived from an EMBL/GenBank/DDBJ whole genome shotgun (WGS) entry which is preliminary data.</text>
</comment>
<protein>
    <submittedName>
        <fullName evidence="1">Uncharacterized protein</fullName>
    </submittedName>
</protein>
<sequence length="76" mass="8512">MPARCERGHRKTWNSGKGWYCWRCEEDARRAACDHVFDEPRFAGILGYRIYCACGEMCVGSLGEDGRPPQAAPAST</sequence>
<proteinExistence type="predicted"/>
<keyword evidence="2" id="KW-1185">Reference proteome</keyword>
<evidence type="ECO:0000313" key="2">
    <source>
        <dbReference type="Proteomes" id="UP000483004"/>
    </source>
</evidence>
<dbReference type="EMBL" id="WBMR01000019">
    <property type="protein sequence ID" value="KAB2384765.1"/>
    <property type="molecule type" value="Genomic_DNA"/>
</dbReference>